<name>A0A444U5D6_ACIRT</name>
<protein>
    <submittedName>
        <fullName evidence="2">PiggyBac transposable element-derived protein 4</fullName>
    </submittedName>
</protein>
<comment type="caution">
    <text evidence="2">The sequence shown here is derived from an EMBL/GenBank/DDBJ whole genome shotgun (WGS) entry which is preliminary data.</text>
</comment>
<dbReference type="EMBL" id="SCEB01215276">
    <property type="protein sequence ID" value="RXM30423.1"/>
    <property type="molecule type" value="Genomic_DNA"/>
</dbReference>
<dbReference type="Pfam" id="PF13843">
    <property type="entry name" value="DDE_Tnp_1_7"/>
    <property type="match status" value="1"/>
</dbReference>
<accession>A0A444U5D6</accession>
<evidence type="ECO:0000259" key="1">
    <source>
        <dbReference type="Pfam" id="PF13843"/>
    </source>
</evidence>
<evidence type="ECO:0000313" key="3">
    <source>
        <dbReference type="Proteomes" id="UP000289886"/>
    </source>
</evidence>
<dbReference type="AlphaFoldDB" id="A0A444U5D6"/>
<sequence>MKPYLGKGHIVCTDNWYNSPALFECLHSQDTDACGTVRSNRKRMPQFKTKLEKGEVHFLHTDKLLAAKWRDKRDVHILTSVHKPVMKVTDNVDHATGDNKVKPECVLEYNQKMGSVDKSDMQISFVDCARKSLKWYKNLFFHLFDMAVLNAFILHKTASKKKTSHFQQIQAQPHLVHIAGVTSVATQLAGPGRGKTRDLCA</sequence>
<dbReference type="Proteomes" id="UP000289886">
    <property type="component" value="Unassembled WGS sequence"/>
</dbReference>
<keyword evidence="3" id="KW-1185">Reference proteome</keyword>
<evidence type="ECO:0000313" key="2">
    <source>
        <dbReference type="EMBL" id="RXM30423.1"/>
    </source>
</evidence>
<proteinExistence type="predicted"/>
<dbReference type="PANTHER" id="PTHR46599">
    <property type="entry name" value="PIGGYBAC TRANSPOSABLE ELEMENT-DERIVED PROTEIN 4"/>
    <property type="match status" value="1"/>
</dbReference>
<gene>
    <name evidence="2" type="ORF">EOD39_7933</name>
</gene>
<dbReference type="PANTHER" id="PTHR46599:SF3">
    <property type="entry name" value="PIGGYBAC TRANSPOSABLE ELEMENT-DERIVED PROTEIN 4"/>
    <property type="match status" value="1"/>
</dbReference>
<reference evidence="2 3" key="1">
    <citation type="submission" date="2019-01" db="EMBL/GenBank/DDBJ databases">
        <title>Draft Genome and Complete Hox-Cluster Characterization of the Sterlet Sturgeon (Acipenser ruthenus).</title>
        <authorList>
            <person name="Wei Q."/>
        </authorList>
    </citation>
    <scope>NUCLEOTIDE SEQUENCE [LARGE SCALE GENOMIC DNA]</scope>
    <source>
        <strain evidence="2">WHYD16114868_AA</strain>
        <tissue evidence="2">Blood</tissue>
    </source>
</reference>
<feature type="domain" description="PiggyBac transposable element-derived protein" evidence="1">
    <location>
        <begin position="1"/>
        <end position="152"/>
    </location>
</feature>
<organism evidence="2 3">
    <name type="scientific">Acipenser ruthenus</name>
    <name type="common">Sterlet sturgeon</name>
    <dbReference type="NCBI Taxonomy" id="7906"/>
    <lineage>
        <taxon>Eukaryota</taxon>
        <taxon>Metazoa</taxon>
        <taxon>Chordata</taxon>
        <taxon>Craniata</taxon>
        <taxon>Vertebrata</taxon>
        <taxon>Euteleostomi</taxon>
        <taxon>Actinopterygii</taxon>
        <taxon>Chondrostei</taxon>
        <taxon>Acipenseriformes</taxon>
        <taxon>Acipenseridae</taxon>
        <taxon>Acipenser</taxon>
    </lineage>
</organism>
<dbReference type="InterPro" id="IPR029526">
    <property type="entry name" value="PGBD"/>
</dbReference>